<accession>A0A1S9PEC8</accession>
<keyword evidence="2" id="KW-1185">Reference proteome</keyword>
<dbReference type="EMBL" id="MBTF01000020">
    <property type="protein sequence ID" value="OOQ58968.1"/>
    <property type="molecule type" value="Genomic_DNA"/>
</dbReference>
<name>A0A1S9PEC8_9SPHI</name>
<comment type="caution">
    <text evidence="1">The sequence shown here is derived from an EMBL/GenBank/DDBJ whole genome shotgun (WGS) entry which is preliminary data.</text>
</comment>
<dbReference type="InterPro" id="IPR022037">
    <property type="entry name" value="DUF3606"/>
</dbReference>
<dbReference type="AlphaFoldDB" id="A0A1S9PEC8"/>
<gene>
    <name evidence="1" type="ORF">BC343_30080</name>
</gene>
<dbReference type="Pfam" id="PF12244">
    <property type="entry name" value="DUF3606"/>
    <property type="match status" value="1"/>
</dbReference>
<proteinExistence type="predicted"/>
<evidence type="ECO:0000313" key="1">
    <source>
        <dbReference type="EMBL" id="OOQ58968.1"/>
    </source>
</evidence>
<dbReference type="Proteomes" id="UP000189739">
    <property type="component" value="Unassembled WGS sequence"/>
</dbReference>
<sequence>MMDDKTKAGSPDSKFINVNEDYEVAYWTKELGVSREELEAAVSAAGTSVSAVRDHLNK</sequence>
<protein>
    <submittedName>
        <fullName evidence="1">DUF3606 domain-containing protein</fullName>
    </submittedName>
</protein>
<organism evidence="1 2">
    <name type="scientific">Mucilaginibacter pedocola</name>
    <dbReference type="NCBI Taxonomy" id="1792845"/>
    <lineage>
        <taxon>Bacteria</taxon>
        <taxon>Pseudomonadati</taxon>
        <taxon>Bacteroidota</taxon>
        <taxon>Sphingobacteriia</taxon>
        <taxon>Sphingobacteriales</taxon>
        <taxon>Sphingobacteriaceae</taxon>
        <taxon>Mucilaginibacter</taxon>
    </lineage>
</organism>
<evidence type="ECO:0000313" key="2">
    <source>
        <dbReference type="Proteomes" id="UP000189739"/>
    </source>
</evidence>
<reference evidence="1 2" key="1">
    <citation type="submission" date="2016-07" db="EMBL/GenBank/DDBJ databases">
        <title>Genomic analysis of zinc-resistant bacterium Mucilaginibacter pedocola TBZ30.</title>
        <authorList>
            <person name="Huang J."/>
            <person name="Tang J."/>
        </authorList>
    </citation>
    <scope>NUCLEOTIDE SEQUENCE [LARGE SCALE GENOMIC DNA]</scope>
    <source>
        <strain evidence="1 2">TBZ30</strain>
    </source>
</reference>